<keyword evidence="2" id="KW-1185">Reference proteome</keyword>
<dbReference type="Proteomes" id="UP001054821">
    <property type="component" value="Chromosome 3"/>
</dbReference>
<name>A0AAD4W5X2_PRUDU</name>
<dbReference type="AlphaFoldDB" id="A0AAD4W5X2"/>
<gene>
    <name evidence="1" type="ORF">L3X38_016761</name>
</gene>
<comment type="caution">
    <text evidence="1">The sequence shown here is derived from an EMBL/GenBank/DDBJ whole genome shotgun (WGS) entry which is preliminary data.</text>
</comment>
<protein>
    <submittedName>
        <fullName evidence="1">Uncharacterized protein</fullName>
    </submittedName>
</protein>
<reference evidence="1 2" key="1">
    <citation type="journal article" date="2022" name="G3 (Bethesda)">
        <title>Whole-genome sequence and methylome profiling of the almond [Prunus dulcis (Mill.) D.A. Webb] cultivar 'Nonpareil'.</title>
        <authorList>
            <person name="D'Amico-Willman K.M."/>
            <person name="Ouma W.Z."/>
            <person name="Meulia T."/>
            <person name="Sideli G.M."/>
            <person name="Gradziel T.M."/>
            <person name="Fresnedo-Ramirez J."/>
        </authorList>
    </citation>
    <scope>NUCLEOTIDE SEQUENCE [LARGE SCALE GENOMIC DNA]</scope>
    <source>
        <strain evidence="1">Clone GOH B32 T37-40</strain>
    </source>
</reference>
<evidence type="ECO:0000313" key="2">
    <source>
        <dbReference type="Proteomes" id="UP001054821"/>
    </source>
</evidence>
<evidence type="ECO:0000313" key="1">
    <source>
        <dbReference type="EMBL" id="KAI5337490.1"/>
    </source>
</evidence>
<dbReference type="EMBL" id="JAJFAZ020000003">
    <property type="protein sequence ID" value="KAI5337490.1"/>
    <property type="molecule type" value="Genomic_DNA"/>
</dbReference>
<sequence>MIHNSEPGMTPTMHLKVDGFKSSYSFKEMIRDRGYSVPSSEINLSPRLSRDEAVAFKLETTLERKAPSLSLEYFPAVPDQIPHLSCVGFGLEHQLKVREVMAAGIIASLALSLCCGNHLSSSRSTESNEQLEALI</sequence>
<accession>A0AAD4W5X2</accession>
<organism evidence="1 2">
    <name type="scientific">Prunus dulcis</name>
    <name type="common">Almond</name>
    <name type="synonym">Amygdalus dulcis</name>
    <dbReference type="NCBI Taxonomy" id="3755"/>
    <lineage>
        <taxon>Eukaryota</taxon>
        <taxon>Viridiplantae</taxon>
        <taxon>Streptophyta</taxon>
        <taxon>Embryophyta</taxon>
        <taxon>Tracheophyta</taxon>
        <taxon>Spermatophyta</taxon>
        <taxon>Magnoliopsida</taxon>
        <taxon>eudicotyledons</taxon>
        <taxon>Gunneridae</taxon>
        <taxon>Pentapetalae</taxon>
        <taxon>rosids</taxon>
        <taxon>fabids</taxon>
        <taxon>Rosales</taxon>
        <taxon>Rosaceae</taxon>
        <taxon>Amygdaloideae</taxon>
        <taxon>Amygdaleae</taxon>
        <taxon>Prunus</taxon>
    </lineage>
</organism>
<proteinExistence type="predicted"/>